<gene>
    <name evidence="5" type="primary">ANKRD61</name>
    <name evidence="5" type="ORF">BLAG_LOCUS24891</name>
</gene>
<feature type="compositionally biased region" description="Acidic residues" evidence="4">
    <location>
        <begin position="57"/>
        <end position="66"/>
    </location>
</feature>
<dbReference type="InterPro" id="IPR036770">
    <property type="entry name" value="Ankyrin_rpt-contain_sf"/>
</dbReference>
<feature type="repeat" description="ANK" evidence="3">
    <location>
        <begin position="199"/>
        <end position="231"/>
    </location>
</feature>
<evidence type="ECO:0000313" key="5">
    <source>
        <dbReference type="EMBL" id="CAH1273593.1"/>
    </source>
</evidence>
<dbReference type="Proteomes" id="UP000838412">
    <property type="component" value="Chromosome 9"/>
</dbReference>
<dbReference type="InterPro" id="IPR051165">
    <property type="entry name" value="Multifunctional_ANK_Repeat"/>
</dbReference>
<organism evidence="5 6">
    <name type="scientific">Branchiostoma lanceolatum</name>
    <name type="common">Common lancelet</name>
    <name type="synonym">Amphioxus lanceolatum</name>
    <dbReference type="NCBI Taxonomy" id="7740"/>
    <lineage>
        <taxon>Eukaryota</taxon>
        <taxon>Metazoa</taxon>
        <taxon>Chordata</taxon>
        <taxon>Cephalochordata</taxon>
        <taxon>Leptocardii</taxon>
        <taxon>Amphioxiformes</taxon>
        <taxon>Branchiostomatidae</taxon>
        <taxon>Branchiostoma</taxon>
    </lineage>
</organism>
<feature type="region of interest" description="Disordered" evidence="4">
    <location>
        <begin position="1"/>
        <end position="20"/>
    </location>
</feature>
<evidence type="ECO:0000313" key="6">
    <source>
        <dbReference type="Proteomes" id="UP000838412"/>
    </source>
</evidence>
<dbReference type="PRINTS" id="PR01415">
    <property type="entry name" value="ANKYRIN"/>
</dbReference>
<dbReference type="InterPro" id="IPR002110">
    <property type="entry name" value="Ankyrin_rpt"/>
</dbReference>
<proteinExistence type="predicted"/>
<evidence type="ECO:0000256" key="2">
    <source>
        <dbReference type="ARBA" id="ARBA00023043"/>
    </source>
</evidence>
<dbReference type="Gene3D" id="1.25.40.20">
    <property type="entry name" value="Ankyrin repeat-containing domain"/>
    <property type="match status" value="1"/>
</dbReference>
<dbReference type="PANTHER" id="PTHR24123:SF33">
    <property type="entry name" value="PROTEIN HOS4"/>
    <property type="match status" value="1"/>
</dbReference>
<evidence type="ECO:0000256" key="1">
    <source>
        <dbReference type="ARBA" id="ARBA00022737"/>
    </source>
</evidence>
<feature type="compositionally biased region" description="Basic and acidic residues" evidence="4">
    <location>
        <begin position="1"/>
        <end position="16"/>
    </location>
</feature>
<dbReference type="Pfam" id="PF12796">
    <property type="entry name" value="Ank_2"/>
    <property type="match status" value="1"/>
</dbReference>
<feature type="repeat" description="ANK" evidence="3">
    <location>
        <begin position="304"/>
        <end position="336"/>
    </location>
</feature>
<dbReference type="PROSITE" id="PS50297">
    <property type="entry name" value="ANK_REP_REGION"/>
    <property type="match status" value="3"/>
</dbReference>
<keyword evidence="1" id="KW-0677">Repeat</keyword>
<accession>A0A8K0AIM8</accession>
<name>A0A8K0AIM8_BRALA</name>
<dbReference type="PANTHER" id="PTHR24123">
    <property type="entry name" value="ANKYRIN REPEAT-CONTAINING"/>
    <property type="match status" value="1"/>
</dbReference>
<dbReference type="EMBL" id="OV696694">
    <property type="protein sequence ID" value="CAH1273593.1"/>
    <property type="molecule type" value="Genomic_DNA"/>
</dbReference>
<sequence>MDSREELGMGKYREMRTSGNPGVSSVESLCRLATMFGVSLLRTLQGSFRTCAETAEDASDAEDMAGPDDNNNSKSGSVSLHQIITNDQIELCEMFLKNRVLADRRSTAGPVGRYLPLHVAAIFRRPEVMELLLRYEVQHPDERNSQGKTALHMTFMYWPRYKITDMQGHSLGARDVEKCVKCLQALCRYHADFNAKDESGMTPLHYAAAFDIYQAIDLLSEAGADMNAQDSNGRTPLVVAASMAHVDTVRHLLELQVMVDVTGRDGRTALHQAVVTCSYRQSDDVECVELLLEAGVQPSPRDLDGVTPLHLASREGNDKLIRILIDHGADPDASIYDNAQTPLFCFLDNPSNRNKMATLHMLLKETCRIQAFDRAGGRPVLLEEDSSCCWRNRLLEASRHPAPLKRICLHAIRRILRMKRRRLDTVGQNNMLRLPPSIIAGIVHPDCVRHCPLHDHID</sequence>
<dbReference type="PROSITE" id="PS50088">
    <property type="entry name" value="ANK_REPEAT"/>
    <property type="match status" value="4"/>
</dbReference>
<evidence type="ECO:0000256" key="4">
    <source>
        <dbReference type="SAM" id="MobiDB-lite"/>
    </source>
</evidence>
<dbReference type="OrthoDB" id="194358at2759"/>
<feature type="region of interest" description="Disordered" evidence="4">
    <location>
        <begin position="57"/>
        <end position="77"/>
    </location>
</feature>
<protein>
    <submittedName>
        <fullName evidence="5">ANKRD61 protein</fullName>
    </submittedName>
</protein>
<dbReference type="AlphaFoldDB" id="A0A8K0AIM8"/>
<dbReference type="SMART" id="SM00248">
    <property type="entry name" value="ANK"/>
    <property type="match status" value="8"/>
</dbReference>
<keyword evidence="6" id="KW-1185">Reference proteome</keyword>
<reference evidence="5" key="1">
    <citation type="submission" date="2022-01" db="EMBL/GenBank/DDBJ databases">
        <authorList>
            <person name="Braso-Vives M."/>
        </authorList>
    </citation>
    <scope>NUCLEOTIDE SEQUENCE</scope>
</reference>
<feature type="repeat" description="ANK" evidence="3">
    <location>
        <begin position="232"/>
        <end position="264"/>
    </location>
</feature>
<keyword evidence="2 3" id="KW-0040">ANK repeat</keyword>
<dbReference type="SUPFAM" id="SSF48403">
    <property type="entry name" value="Ankyrin repeat"/>
    <property type="match status" value="1"/>
</dbReference>
<feature type="repeat" description="ANK" evidence="3">
    <location>
        <begin position="265"/>
        <end position="303"/>
    </location>
</feature>
<evidence type="ECO:0000256" key="3">
    <source>
        <dbReference type="PROSITE-ProRule" id="PRU00023"/>
    </source>
</evidence>
<dbReference type="Pfam" id="PF00023">
    <property type="entry name" value="Ank"/>
    <property type="match status" value="1"/>
</dbReference>